<dbReference type="Proteomes" id="UP000219602">
    <property type="component" value="Unassembled WGS sequence"/>
</dbReference>
<evidence type="ECO:0008006" key="3">
    <source>
        <dbReference type="Google" id="ProtNLM"/>
    </source>
</evidence>
<gene>
    <name evidence="1" type="ORF">AU210_016228</name>
</gene>
<sequence length="198" mass="23397">MRKGIGGCLDDQYDELKEDYLSHEAWQELEDIFSFLEAFFFATKDTEGKVNTLDDMLLSMDYLVQHYKEQKEKCALSHHPRLQARVLASWFKFDKYYKVTDDTPIYATAVLLHPAYRKGYFDTHWGHQKQYIEPTMKPARKLWQKHFKPRSEELTPTSQNSKSDRWRIPFGASRLRQQALFMINSETNLRTSSGQSLT</sequence>
<name>A0A2H3G5Q2_FUSOX</name>
<dbReference type="InterPro" id="IPR012337">
    <property type="entry name" value="RNaseH-like_sf"/>
</dbReference>
<accession>A0A2H3G5Q2</accession>
<organism evidence="1 2">
    <name type="scientific">Fusarium oxysporum f. sp. radicis-cucumerinum</name>
    <dbReference type="NCBI Taxonomy" id="327505"/>
    <lineage>
        <taxon>Eukaryota</taxon>
        <taxon>Fungi</taxon>
        <taxon>Dikarya</taxon>
        <taxon>Ascomycota</taxon>
        <taxon>Pezizomycotina</taxon>
        <taxon>Sordariomycetes</taxon>
        <taxon>Hypocreomycetidae</taxon>
        <taxon>Hypocreales</taxon>
        <taxon>Nectriaceae</taxon>
        <taxon>Fusarium</taxon>
        <taxon>Fusarium oxysporum species complex</taxon>
    </lineage>
</organism>
<comment type="caution">
    <text evidence="1">The sequence shown here is derived from an EMBL/GenBank/DDBJ whole genome shotgun (WGS) entry which is preliminary data.</text>
</comment>
<dbReference type="EMBL" id="MABQ02000018">
    <property type="protein sequence ID" value="PCD20199.1"/>
    <property type="molecule type" value="Genomic_DNA"/>
</dbReference>
<protein>
    <recommendedName>
        <fullName evidence="3">HAT C-terminal dimerisation domain-containing protein</fullName>
    </recommendedName>
</protein>
<reference evidence="1 2" key="2">
    <citation type="journal article" date="2017" name="Sci. Rep.">
        <title>A mobile pathogenicity chromosome in Fusarium oxysporum for infection of multiple cucurbit species.</title>
        <authorList>
            <person name="van Dam P."/>
            <person name="Fokkens L."/>
            <person name="Ayukawa Y."/>
            <person name="van der Gragt M."/>
            <person name="Ter Horst A."/>
            <person name="Brankovics B."/>
            <person name="Houterman P.M."/>
            <person name="Arie T."/>
            <person name="Rep M."/>
        </authorList>
    </citation>
    <scope>NUCLEOTIDE SEQUENCE [LARGE SCALE GENOMIC DNA]</scope>
    <source>
        <strain evidence="1 2">Forc016</strain>
    </source>
</reference>
<proteinExistence type="predicted"/>
<dbReference type="AlphaFoldDB" id="A0A2H3G5Q2"/>
<reference evidence="1 2" key="1">
    <citation type="journal article" date="2016" name="Environ. Microbiol.">
        <title>Effector profiles distinguish formae speciales of Fusarium oxysporum.</title>
        <authorList>
            <person name="van Dam P."/>
            <person name="Fokkens L."/>
            <person name="Schmidt S.M."/>
            <person name="Linmans J.H."/>
            <person name="Kistler H.C."/>
            <person name="Ma L.J."/>
            <person name="Rep M."/>
        </authorList>
    </citation>
    <scope>NUCLEOTIDE SEQUENCE [LARGE SCALE GENOMIC DNA]</scope>
    <source>
        <strain evidence="1 2">Forc016</strain>
    </source>
</reference>
<evidence type="ECO:0000313" key="2">
    <source>
        <dbReference type="Proteomes" id="UP000219602"/>
    </source>
</evidence>
<evidence type="ECO:0000313" key="1">
    <source>
        <dbReference type="EMBL" id="PCD20199.1"/>
    </source>
</evidence>
<dbReference type="SUPFAM" id="SSF53098">
    <property type="entry name" value="Ribonuclease H-like"/>
    <property type="match status" value="1"/>
</dbReference>